<keyword evidence="2" id="KW-0812">Transmembrane</keyword>
<feature type="transmembrane region" description="Helical" evidence="2">
    <location>
        <begin position="165"/>
        <end position="182"/>
    </location>
</feature>
<feature type="transmembrane region" description="Helical" evidence="2">
    <location>
        <begin position="188"/>
        <end position="208"/>
    </location>
</feature>
<name>A0A2P8IJ18_SACCR</name>
<sequence>MAVNKPNEWSELREWLAARIVYADLTDFAEADRGRLARALTAVMSALGDGPGGDRGDRGDSGDGGDSGAAVEVVRGELGRGGEARADDVLRTHLAIALAARTADVRGIGPDGALVVANARQWAECRELVEEIIALSPHPELIAFATGLRGRLVEARRWRWVEPDVWTAAVVGLAVLVLPFVGAAIGSAVVTVAGVAVGGALVFGFVMAHRRRGWAVDPGR</sequence>
<evidence type="ECO:0000313" key="4">
    <source>
        <dbReference type="Proteomes" id="UP000241118"/>
    </source>
</evidence>
<accession>A0A2P8IJ18</accession>
<dbReference type="EMBL" id="PYAX01000001">
    <property type="protein sequence ID" value="PSL58455.1"/>
    <property type="molecule type" value="Genomic_DNA"/>
</dbReference>
<dbReference type="AlphaFoldDB" id="A0A2P8IJ18"/>
<evidence type="ECO:0000313" key="3">
    <source>
        <dbReference type="EMBL" id="PSL58455.1"/>
    </source>
</evidence>
<proteinExistence type="predicted"/>
<feature type="region of interest" description="Disordered" evidence="1">
    <location>
        <begin position="48"/>
        <end position="69"/>
    </location>
</feature>
<organism evidence="3 4">
    <name type="scientific">Saccharothrix carnea</name>
    <dbReference type="NCBI Taxonomy" id="1280637"/>
    <lineage>
        <taxon>Bacteria</taxon>
        <taxon>Bacillati</taxon>
        <taxon>Actinomycetota</taxon>
        <taxon>Actinomycetes</taxon>
        <taxon>Pseudonocardiales</taxon>
        <taxon>Pseudonocardiaceae</taxon>
        <taxon>Saccharothrix</taxon>
    </lineage>
</organism>
<dbReference type="Proteomes" id="UP000241118">
    <property type="component" value="Unassembled WGS sequence"/>
</dbReference>
<keyword evidence="4" id="KW-1185">Reference proteome</keyword>
<reference evidence="3 4" key="1">
    <citation type="submission" date="2018-03" db="EMBL/GenBank/DDBJ databases">
        <title>Genomic Encyclopedia of Type Strains, Phase III (KMG-III): the genomes of soil and plant-associated and newly described type strains.</title>
        <authorList>
            <person name="Whitman W."/>
        </authorList>
    </citation>
    <scope>NUCLEOTIDE SEQUENCE [LARGE SCALE GENOMIC DNA]</scope>
    <source>
        <strain evidence="3 4">CGMCC 4.7097</strain>
    </source>
</reference>
<gene>
    <name evidence="3" type="ORF">B0I31_101673</name>
</gene>
<comment type="caution">
    <text evidence="3">The sequence shown here is derived from an EMBL/GenBank/DDBJ whole genome shotgun (WGS) entry which is preliminary data.</text>
</comment>
<dbReference type="OrthoDB" id="3683678at2"/>
<evidence type="ECO:0000256" key="2">
    <source>
        <dbReference type="SAM" id="Phobius"/>
    </source>
</evidence>
<protein>
    <submittedName>
        <fullName evidence="3">Uncharacterized protein</fullName>
    </submittedName>
</protein>
<keyword evidence="2" id="KW-0472">Membrane</keyword>
<keyword evidence="2" id="KW-1133">Transmembrane helix</keyword>
<feature type="compositionally biased region" description="Basic and acidic residues" evidence="1">
    <location>
        <begin position="52"/>
        <end position="61"/>
    </location>
</feature>
<dbReference type="RefSeq" id="WP_146173711.1">
    <property type="nucleotide sequence ID" value="NZ_PYAX01000001.1"/>
</dbReference>
<evidence type="ECO:0000256" key="1">
    <source>
        <dbReference type="SAM" id="MobiDB-lite"/>
    </source>
</evidence>